<accession>A0A6N9H5Y5</accession>
<evidence type="ECO:0000313" key="2">
    <source>
        <dbReference type="EMBL" id="MYM19438.1"/>
    </source>
</evidence>
<dbReference type="PANTHER" id="PTHR39420:SF2">
    <property type="entry name" value="HYDROLASE"/>
    <property type="match status" value="1"/>
</dbReference>
<dbReference type="AlphaFoldDB" id="A0A6N9H5Y5"/>
<feature type="compositionally biased region" description="Low complexity" evidence="1">
    <location>
        <begin position="457"/>
        <end position="467"/>
    </location>
</feature>
<dbReference type="InterPro" id="IPR042271">
    <property type="entry name" value="Zinicin_2_N"/>
</dbReference>
<comment type="caution">
    <text evidence="2">The sequence shown here is derived from an EMBL/GenBank/DDBJ whole genome shotgun (WGS) entry which is preliminary data.</text>
</comment>
<protein>
    <recommendedName>
        <fullName evidence="4">Hydrolase</fullName>
    </recommendedName>
</protein>
<dbReference type="InterPro" id="IPR018766">
    <property type="entry name" value="Zinicin_2"/>
</dbReference>
<feature type="region of interest" description="Disordered" evidence="1">
    <location>
        <begin position="448"/>
        <end position="509"/>
    </location>
</feature>
<dbReference type="Proteomes" id="UP000469215">
    <property type="component" value="Unassembled WGS sequence"/>
</dbReference>
<dbReference type="NCBIfam" id="TIGR03624">
    <property type="entry name" value="putative hydrolase"/>
    <property type="match status" value="1"/>
</dbReference>
<feature type="compositionally biased region" description="Basic and acidic residues" evidence="1">
    <location>
        <begin position="1"/>
        <end position="13"/>
    </location>
</feature>
<dbReference type="EMBL" id="WWEQ01000016">
    <property type="protein sequence ID" value="MYM19438.1"/>
    <property type="molecule type" value="Genomic_DNA"/>
</dbReference>
<organism evidence="2 3">
    <name type="scientific">Brevibacterium rongguiense</name>
    <dbReference type="NCBI Taxonomy" id="2695267"/>
    <lineage>
        <taxon>Bacteria</taxon>
        <taxon>Bacillati</taxon>
        <taxon>Actinomycetota</taxon>
        <taxon>Actinomycetes</taxon>
        <taxon>Micrococcales</taxon>
        <taxon>Brevibacteriaceae</taxon>
        <taxon>Brevibacterium</taxon>
    </lineage>
</organism>
<dbReference type="SUPFAM" id="SSF55486">
    <property type="entry name" value="Metalloproteases ('zincins'), catalytic domain"/>
    <property type="match status" value="1"/>
</dbReference>
<gene>
    <name evidence="2" type="ORF">GSY69_05510</name>
</gene>
<evidence type="ECO:0000313" key="3">
    <source>
        <dbReference type="Proteomes" id="UP000469215"/>
    </source>
</evidence>
<reference evidence="2 3" key="1">
    <citation type="submission" date="2020-01" db="EMBL/GenBank/DDBJ databases">
        <authorList>
            <person name="Deng T."/>
        </authorList>
    </citation>
    <scope>NUCLEOTIDE SEQUENCE [LARGE SCALE GENOMIC DNA]</scope>
    <source>
        <strain evidence="2 3">5221</strain>
    </source>
</reference>
<sequence>MSENDRDNEKPDENDPLGNLFGMIFGQGGMPGQSGAGQQSGQGGMPGMSGMNIDPAMLGGIMSQLQGMFSGAGGGVKTAAVRAAEAKLPTPDPQPGEEAKRTSADAFRVAELWLGSVTEEPAGVPAGRPLSRKQWVEDSAEGWLELVGPIRENMSEALLGSLGEQVPEEMKPMLAHAGQMLGSMTDMMFGAQLGELLGALSGSVLTGTEFGPSVMRGGEPVLVESNIAGQAAESGLDTAELRIYLAATELAHLWLFARVPWLAGHVRTALAKYADGIEVDTERIQGMAAGGLDPSQLEQMGEELRQGMFRPQPTADQREALETLQTVLSVIAGWADVVAYAACAQLEQREEIRTALRERAAAQSPADVALSDFIGLNLQPARLREAISLFAYLESTKGAEARDDVFRHPDMLPTAADLDDPLGYYERRSAEWSADSSMDEALERLLSEESGTGAGAAGTADSGPAESGRAESEGAEESAAAEHSTDEGTGRTDRDGRAGDGGDERDEDR</sequence>
<proteinExistence type="predicted"/>
<evidence type="ECO:0000256" key="1">
    <source>
        <dbReference type="SAM" id="MobiDB-lite"/>
    </source>
</evidence>
<feature type="region of interest" description="Disordered" evidence="1">
    <location>
        <begin position="1"/>
        <end position="46"/>
    </location>
</feature>
<dbReference type="RefSeq" id="WP_160952871.1">
    <property type="nucleotide sequence ID" value="NZ_WWEQ01000016.1"/>
</dbReference>
<feature type="compositionally biased region" description="Gly residues" evidence="1">
    <location>
        <begin position="25"/>
        <end position="46"/>
    </location>
</feature>
<dbReference type="Gene3D" id="1.20.150.30">
    <property type="entry name" value="Zincin-like metallopeptidase, N-terminal domain"/>
    <property type="match status" value="1"/>
</dbReference>
<name>A0A6N9H5Y5_9MICO</name>
<evidence type="ECO:0008006" key="4">
    <source>
        <dbReference type="Google" id="ProtNLM"/>
    </source>
</evidence>
<keyword evidence="3" id="KW-1185">Reference proteome</keyword>
<dbReference type="Pfam" id="PF10103">
    <property type="entry name" value="Zincin_2"/>
    <property type="match status" value="1"/>
</dbReference>
<dbReference type="PANTHER" id="PTHR39420">
    <property type="match status" value="1"/>
</dbReference>
<feature type="compositionally biased region" description="Basic and acidic residues" evidence="1">
    <location>
        <begin position="483"/>
        <end position="509"/>
    </location>
</feature>